<organism evidence="3 4">
    <name type="scientific">Primorskyibacter flagellatus</name>
    <dbReference type="NCBI Taxonomy" id="1387277"/>
    <lineage>
        <taxon>Bacteria</taxon>
        <taxon>Pseudomonadati</taxon>
        <taxon>Pseudomonadota</taxon>
        <taxon>Alphaproteobacteria</taxon>
        <taxon>Rhodobacterales</taxon>
        <taxon>Roseobacteraceae</taxon>
        <taxon>Primorskyibacter</taxon>
    </lineage>
</organism>
<evidence type="ECO:0000313" key="4">
    <source>
        <dbReference type="Proteomes" id="UP000192330"/>
    </source>
</evidence>
<dbReference type="OrthoDB" id="9768878at2"/>
<evidence type="ECO:0000259" key="2">
    <source>
        <dbReference type="SMART" id="SM00998"/>
    </source>
</evidence>
<dbReference type="InterPro" id="IPR019468">
    <property type="entry name" value="AdenyloSucc_lyase_C"/>
</dbReference>
<protein>
    <submittedName>
        <fullName evidence="3">3-carboxy-cis,cis-muconate cycloisomerase</fullName>
    </submittedName>
</protein>
<dbReference type="PANTHER" id="PTHR43172:SF2">
    <property type="entry name" value="ADENYLOSUCCINATE LYASE C-TERMINAL DOMAIN-CONTAINING PROTEIN"/>
    <property type="match status" value="1"/>
</dbReference>
<dbReference type="EMBL" id="FWYD01000014">
    <property type="protein sequence ID" value="SMC97084.1"/>
    <property type="molecule type" value="Genomic_DNA"/>
</dbReference>
<dbReference type="SUPFAM" id="SSF48557">
    <property type="entry name" value="L-aspartase-like"/>
    <property type="match status" value="1"/>
</dbReference>
<dbReference type="PROSITE" id="PS00163">
    <property type="entry name" value="FUMARATE_LYASES"/>
    <property type="match status" value="1"/>
</dbReference>
<accession>A0A1W2DI46</accession>
<dbReference type="InterPro" id="IPR020557">
    <property type="entry name" value="Fumarate_lyase_CS"/>
</dbReference>
<evidence type="ECO:0000313" key="3">
    <source>
        <dbReference type="EMBL" id="SMC97084.1"/>
    </source>
</evidence>
<dbReference type="RefSeq" id="WP_084353808.1">
    <property type="nucleotide sequence ID" value="NZ_FWYD01000014.1"/>
</dbReference>
<dbReference type="InterPro" id="IPR000362">
    <property type="entry name" value="Fumarate_lyase_fam"/>
</dbReference>
<dbReference type="Pfam" id="PF00206">
    <property type="entry name" value="Lyase_1"/>
    <property type="match status" value="1"/>
</dbReference>
<dbReference type="AlphaFoldDB" id="A0A1W2DI46"/>
<reference evidence="3 4" key="1">
    <citation type="submission" date="2017-04" db="EMBL/GenBank/DDBJ databases">
        <authorList>
            <person name="Afonso C.L."/>
            <person name="Miller P.J."/>
            <person name="Scott M.A."/>
            <person name="Spackman E."/>
            <person name="Goraichik I."/>
            <person name="Dimitrov K.M."/>
            <person name="Suarez D.L."/>
            <person name="Swayne D.E."/>
        </authorList>
    </citation>
    <scope>NUCLEOTIDE SEQUENCE [LARGE SCALE GENOMIC DNA]</scope>
    <source>
        <strain evidence="3 4">CGMCC 1.12644</strain>
    </source>
</reference>
<keyword evidence="3" id="KW-0413">Isomerase</keyword>
<dbReference type="PRINTS" id="PR00149">
    <property type="entry name" value="FUMRATELYASE"/>
</dbReference>
<dbReference type="InterPro" id="IPR022761">
    <property type="entry name" value="Fumarate_lyase_N"/>
</dbReference>
<dbReference type="InterPro" id="IPR008948">
    <property type="entry name" value="L-Aspartase-like"/>
</dbReference>
<comment type="similarity">
    <text evidence="1">Belongs to the class-II fumarase/aspartase family.</text>
</comment>
<keyword evidence="4" id="KW-1185">Reference proteome</keyword>
<dbReference type="STRING" id="1387277.SAMN06295998_11471"/>
<evidence type="ECO:0000256" key="1">
    <source>
        <dbReference type="ARBA" id="ARBA00034772"/>
    </source>
</evidence>
<gene>
    <name evidence="3" type="ORF">SAMN06295998_11471</name>
</gene>
<name>A0A1W2DI46_9RHOB</name>
<dbReference type="PANTHER" id="PTHR43172">
    <property type="entry name" value="ADENYLOSUCCINATE LYASE"/>
    <property type="match status" value="1"/>
</dbReference>
<feature type="domain" description="Adenylosuccinate lyase C-terminal" evidence="2">
    <location>
        <begin position="363"/>
        <end position="435"/>
    </location>
</feature>
<dbReference type="Proteomes" id="UP000192330">
    <property type="component" value="Unassembled WGS sequence"/>
</dbReference>
<dbReference type="GO" id="GO:0016853">
    <property type="term" value="F:isomerase activity"/>
    <property type="evidence" value="ECO:0007669"/>
    <property type="project" value="UniProtKB-KW"/>
</dbReference>
<proteinExistence type="inferred from homology"/>
<dbReference type="Gene3D" id="1.20.200.10">
    <property type="entry name" value="Fumarase/aspartase (Central domain)"/>
    <property type="match status" value="1"/>
</dbReference>
<dbReference type="SMART" id="SM00998">
    <property type="entry name" value="ADSL_C"/>
    <property type="match status" value="1"/>
</dbReference>
<sequence>MTATPFDSAHLGGLFDTGETARLFSDTAEVRAMLLVEGALAQAQGQAGIIPEISAAAIQRAAMEVLIDPAQLREATAQNGVSVPALVAAFRHEMSAPEHAQYVHWGATSQDILDTAQMLRLKQVLAQYEANLTALIGALATQAEDHADLPMAARTYGQHATPTSFGALVAQWGAPLLDLLAELRALRETGLWVSLSGAAGTASALGAKAPALRREIAEKLGLTDPGRSWHTDRAPILRIAQWITRLLAALGKLGTDLVLLTQSGISEVRLAASGGSSTMPQKQNPVGPSVLIALWHHGTGLAFTLSGTAGHALQRDGAAWFTEWLTLPQLCLSAASALGHAEALAASLAPDAAQMQATLDSAQSLLNAEALSFALTARMPRPDAQAAVKALCQRVVAEGGDLMQMARAEWPDLPAEAFDKAAMLGQAPAEARGFAAAARTLLTQSV</sequence>
<dbReference type="GO" id="GO:0016829">
    <property type="term" value="F:lyase activity"/>
    <property type="evidence" value="ECO:0007669"/>
    <property type="project" value="UniProtKB-ARBA"/>
</dbReference>